<dbReference type="PANTHER" id="PTHR32282:SF33">
    <property type="entry name" value="PEPTIDOGLYCAN GLYCOSYLTRANSFERASE"/>
    <property type="match status" value="1"/>
</dbReference>
<gene>
    <name evidence="16" type="ORF">BN12_230028</name>
</gene>
<dbReference type="InterPro" id="IPR050396">
    <property type="entry name" value="Glycosyltr_51/Transpeptidase"/>
</dbReference>
<dbReference type="InterPro" id="IPR001460">
    <property type="entry name" value="PCN-bd_Tpept"/>
</dbReference>
<keyword evidence="3" id="KW-0121">Carboxypeptidase</keyword>
<dbReference type="GO" id="GO:0008955">
    <property type="term" value="F:peptidoglycan glycosyltransferase activity"/>
    <property type="evidence" value="ECO:0007669"/>
    <property type="project" value="UniProtKB-EC"/>
</dbReference>
<dbReference type="GO" id="GO:0071555">
    <property type="term" value="P:cell wall organization"/>
    <property type="evidence" value="ECO:0007669"/>
    <property type="project" value="UniProtKB-KW"/>
</dbReference>
<evidence type="ECO:0000256" key="14">
    <source>
        <dbReference type="SAM" id="MobiDB-lite"/>
    </source>
</evidence>
<comment type="catalytic activity">
    <reaction evidence="13">
        <text>[GlcNAc-(1-&gt;4)-Mur2Ac(oyl-L-Ala-gamma-D-Glu-L-Lys-D-Ala-D-Ala)](n)-di-trans,octa-cis-undecaprenyl diphosphate + beta-D-GlcNAc-(1-&gt;4)-Mur2Ac(oyl-L-Ala-gamma-D-Glu-L-Lys-D-Ala-D-Ala)-di-trans,octa-cis-undecaprenyl diphosphate = [GlcNAc-(1-&gt;4)-Mur2Ac(oyl-L-Ala-gamma-D-Glu-L-Lys-D-Ala-D-Ala)](n+1)-di-trans,octa-cis-undecaprenyl diphosphate + di-trans,octa-cis-undecaprenyl diphosphate + H(+)</text>
        <dbReference type="Rhea" id="RHEA:23708"/>
        <dbReference type="Rhea" id="RHEA-COMP:9602"/>
        <dbReference type="Rhea" id="RHEA-COMP:9603"/>
        <dbReference type="ChEBI" id="CHEBI:15378"/>
        <dbReference type="ChEBI" id="CHEBI:58405"/>
        <dbReference type="ChEBI" id="CHEBI:60033"/>
        <dbReference type="ChEBI" id="CHEBI:78435"/>
        <dbReference type="EC" id="2.4.99.28"/>
    </reaction>
</comment>
<dbReference type="Gene3D" id="3.40.710.10">
    <property type="entry name" value="DD-peptidase/beta-lactamase superfamily"/>
    <property type="match status" value="1"/>
</dbReference>
<keyword evidence="17" id="KW-1185">Reference proteome</keyword>
<comment type="caution">
    <text evidence="16">The sequence shown here is derived from an EMBL/GenBank/DDBJ whole genome shotgun (WGS) entry which is preliminary data.</text>
</comment>
<evidence type="ECO:0000256" key="8">
    <source>
        <dbReference type="ARBA" id="ARBA00022960"/>
    </source>
</evidence>
<dbReference type="InterPro" id="IPR036950">
    <property type="entry name" value="PBP_transglycosylase"/>
</dbReference>
<dbReference type="Gene3D" id="3.30.10.20">
    <property type="match status" value="1"/>
</dbReference>
<evidence type="ECO:0000256" key="9">
    <source>
        <dbReference type="ARBA" id="ARBA00022984"/>
    </source>
</evidence>
<dbReference type="AlphaFoldDB" id="A0A077LVX3"/>
<dbReference type="Proteomes" id="UP000035721">
    <property type="component" value="Unassembled WGS sequence"/>
</dbReference>
<comment type="similarity">
    <text evidence="1">In the C-terminal section; belongs to the transpeptidase family.</text>
</comment>
<keyword evidence="10" id="KW-0511">Multifunctional enzyme</keyword>
<evidence type="ECO:0000256" key="4">
    <source>
        <dbReference type="ARBA" id="ARBA00022670"/>
    </source>
</evidence>
<dbReference type="FunFam" id="1.10.3810.10:FF:000001">
    <property type="entry name" value="Penicillin-binding protein 1A"/>
    <property type="match status" value="1"/>
</dbReference>
<comment type="catalytic activity">
    <reaction evidence="12">
        <text>Preferential cleavage: (Ac)2-L-Lys-D-Ala-|-D-Ala. Also transpeptidation of peptidyl-alanyl moieties that are N-acyl substituents of D-alanine.</text>
        <dbReference type="EC" id="3.4.16.4"/>
    </reaction>
</comment>
<dbReference type="SUPFAM" id="SSF53955">
    <property type="entry name" value="Lysozyme-like"/>
    <property type="match status" value="1"/>
</dbReference>
<dbReference type="EMBL" id="CAJB01000146">
    <property type="protein sequence ID" value="CCH77851.1"/>
    <property type="molecule type" value="Genomic_DNA"/>
</dbReference>
<keyword evidence="4" id="KW-0645">Protease</keyword>
<dbReference type="Gene3D" id="1.10.3810.10">
    <property type="entry name" value="Biosynthetic peptidoglycan transglycosylase-like"/>
    <property type="match status" value="1"/>
</dbReference>
<dbReference type="GO" id="GO:0009252">
    <property type="term" value="P:peptidoglycan biosynthetic process"/>
    <property type="evidence" value="ECO:0007669"/>
    <property type="project" value="UniProtKB-KW"/>
</dbReference>
<dbReference type="Pfam" id="PF03793">
    <property type="entry name" value="PASTA"/>
    <property type="match status" value="1"/>
</dbReference>
<evidence type="ECO:0000259" key="15">
    <source>
        <dbReference type="SMART" id="SM00740"/>
    </source>
</evidence>
<name>A0A077LVX3_9MICO</name>
<keyword evidence="5" id="KW-0328">Glycosyltransferase</keyword>
<dbReference type="GO" id="GO:0008658">
    <property type="term" value="F:penicillin binding"/>
    <property type="evidence" value="ECO:0007669"/>
    <property type="project" value="InterPro"/>
</dbReference>
<evidence type="ECO:0000256" key="6">
    <source>
        <dbReference type="ARBA" id="ARBA00022679"/>
    </source>
</evidence>
<keyword evidence="11" id="KW-0961">Cell wall biogenesis/degradation</keyword>
<evidence type="ECO:0000256" key="5">
    <source>
        <dbReference type="ARBA" id="ARBA00022676"/>
    </source>
</evidence>
<dbReference type="Pfam" id="PF00912">
    <property type="entry name" value="Transgly"/>
    <property type="match status" value="1"/>
</dbReference>
<sequence length="819" mass="85814">MIGKMAAVGNVLRLLAAFVVLAVVAGVLAAGLAIPAVGATGSTVKGGVSLFNELPGDLTQSPLNQQSRILDAKGGVIATPYSENRIIVPLKRIAPIMQKAQIAIEDSRFYEHGGVDVRGLSRALVSTVQGDKQGASTLTQQYVKMTLQENALQNDDQEAAQAAVARSGIEGISRKLQELKYAVKLEQTLTKDQILEGYLNLAYYGDLAYGVEAAAEHYFSTSAAKLNYNQAALLAGLVQQPGVTDPVHYPKAAQARRDVVLDRMAQLGVITAQQATAAKKVPVKSMLKVKPAQNTCQRSSEPYFCTYIIAWLQQQKVLGADPAERLKNLNTKGLTIQTTLDPSLSDYITKTLRKKVWAGDPSGVGAAATIIQPGTGKVLAMGQTSKFPVGNQKGKAYTQQNWNVDAKYGGSTYGFQIGSTAKMYILADALSNGIPVNGSVYAKAAGPSRPAYYSRSDNSDSCKDWQTWPVRNDSNWGGGPMSLWTATGASVNSAFASLTMKLGVCHVIDTMTKMGLHMGNGAALPKYPTMALGAGTISPMTVASGYATIASGGIYCQPTPVVSITDSTGKKLPLGANPCKRVLDKDVAAGVAQLLKAPLTMPGGTATGLGVPGRPSAGKTGTTDSHVQTWFAGITPQLATAVWVGTGIGTGNGVPSTPFSMAGKRIGGIYRGNVFGADIAAPLWQSIMTRASKGMPVEQFPKASSKVTNGDYVKIPYVVGMSTSAAKAAIEDAGFDAYNAGQSYSTYPAGTVAGTTPSGSALRGSSVGYYISTGYVPKPPKPPATQKTKKKPSSSSTSKKSEKPKKSKPKPKPTKTHHG</sequence>
<dbReference type="CDD" id="cd06577">
    <property type="entry name" value="PASTA_pknB"/>
    <property type="match status" value="1"/>
</dbReference>
<dbReference type="PANTHER" id="PTHR32282">
    <property type="entry name" value="BINDING PROTEIN TRANSPEPTIDASE, PUTATIVE-RELATED"/>
    <property type="match status" value="1"/>
</dbReference>
<dbReference type="SUPFAM" id="SSF56601">
    <property type="entry name" value="beta-lactamase/transpeptidase-like"/>
    <property type="match status" value="1"/>
</dbReference>
<evidence type="ECO:0000256" key="12">
    <source>
        <dbReference type="ARBA" id="ARBA00034000"/>
    </source>
</evidence>
<dbReference type="GO" id="GO:0009002">
    <property type="term" value="F:serine-type D-Ala-D-Ala carboxypeptidase activity"/>
    <property type="evidence" value="ECO:0007669"/>
    <property type="project" value="UniProtKB-EC"/>
</dbReference>
<proteinExistence type="inferred from homology"/>
<evidence type="ECO:0000313" key="17">
    <source>
        <dbReference type="Proteomes" id="UP000035721"/>
    </source>
</evidence>
<keyword evidence="9" id="KW-0573">Peptidoglycan synthesis</keyword>
<comment type="similarity">
    <text evidence="2">In the N-terminal section; belongs to the glycosyltransferase 51 family.</text>
</comment>
<evidence type="ECO:0000256" key="3">
    <source>
        <dbReference type="ARBA" id="ARBA00022645"/>
    </source>
</evidence>
<evidence type="ECO:0000256" key="11">
    <source>
        <dbReference type="ARBA" id="ARBA00023316"/>
    </source>
</evidence>
<feature type="compositionally biased region" description="Basic residues" evidence="14">
    <location>
        <begin position="802"/>
        <end position="819"/>
    </location>
</feature>
<evidence type="ECO:0000313" key="16">
    <source>
        <dbReference type="EMBL" id="CCH77851.1"/>
    </source>
</evidence>
<feature type="region of interest" description="Disordered" evidence="14">
    <location>
        <begin position="773"/>
        <end position="819"/>
    </location>
</feature>
<evidence type="ECO:0000256" key="1">
    <source>
        <dbReference type="ARBA" id="ARBA00007090"/>
    </source>
</evidence>
<dbReference type="InterPro" id="IPR023346">
    <property type="entry name" value="Lysozyme-like_dom_sf"/>
</dbReference>
<evidence type="ECO:0000256" key="13">
    <source>
        <dbReference type="ARBA" id="ARBA00049902"/>
    </source>
</evidence>
<dbReference type="STRING" id="1194083.BN12_230028"/>
<keyword evidence="6" id="KW-0808">Transferase</keyword>
<accession>A0A077LVX3</accession>
<dbReference type="SMART" id="SM00740">
    <property type="entry name" value="PASTA"/>
    <property type="match status" value="1"/>
</dbReference>
<dbReference type="OrthoDB" id="9766909at2"/>
<reference evidence="16 17" key="1">
    <citation type="journal article" date="2013" name="ISME J.">
        <title>A metabolic model for members of the genus Tetrasphaera involved in enhanced biological phosphorus removal.</title>
        <authorList>
            <person name="Kristiansen R."/>
            <person name="Nguyen H.T.T."/>
            <person name="Saunders A.M."/>
            <person name="Nielsen J.L."/>
            <person name="Wimmer R."/>
            <person name="Le V.Q."/>
            <person name="McIlroy S.J."/>
            <person name="Petrovski S."/>
            <person name="Seviour R.J."/>
            <person name="Calteau A."/>
            <person name="Nielsen K.L."/>
            <person name="Nielsen P.H."/>
        </authorList>
    </citation>
    <scope>NUCLEOTIDE SEQUENCE [LARGE SCALE GENOMIC DNA]</scope>
    <source>
        <strain evidence="16 17">T1-X7</strain>
    </source>
</reference>
<dbReference type="InterPro" id="IPR005543">
    <property type="entry name" value="PASTA_dom"/>
</dbReference>
<dbReference type="GO" id="GO:0006508">
    <property type="term" value="P:proteolysis"/>
    <property type="evidence" value="ECO:0007669"/>
    <property type="project" value="UniProtKB-KW"/>
</dbReference>
<evidence type="ECO:0000256" key="2">
    <source>
        <dbReference type="ARBA" id="ARBA00007739"/>
    </source>
</evidence>
<dbReference type="InterPro" id="IPR012338">
    <property type="entry name" value="Beta-lactam/transpept-like"/>
</dbReference>
<dbReference type="GO" id="GO:0008360">
    <property type="term" value="P:regulation of cell shape"/>
    <property type="evidence" value="ECO:0007669"/>
    <property type="project" value="UniProtKB-KW"/>
</dbReference>
<keyword evidence="7" id="KW-0378">Hydrolase</keyword>
<organism evidence="16 17">
    <name type="scientific">Nostocoides japonicum T1-X7</name>
    <dbReference type="NCBI Taxonomy" id="1194083"/>
    <lineage>
        <taxon>Bacteria</taxon>
        <taxon>Bacillati</taxon>
        <taxon>Actinomycetota</taxon>
        <taxon>Actinomycetes</taxon>
        <taxon>Micrococcales</taxon>
        <taxon>Intrasporangiaceae</taxon>
        <taxon>Nostocoides</taxon>
    </lineage>
</organism>
<dbReference type="InterPro" id="IPR001264">
    <property type="entry name" value="Glyco_trans_51"/>
</dbReference>
<dbReference type="GO" id="GO:0030288">
    <property type="term" value="C:outer membrane-bounded periplasmic space"/>
    <property type="evidence" value="ECO:0007669"/>
    <property type="project" value="TreeGrafter"/>
</dbReference>
<evidence type="ECO:0000256" key="10">
    <source>
        <dbReference type="ARBA" id="ARBA00023268"/>
    </source>
</evidence>
<feature type="domain" description="PASTA" evidence="15">
    <location>
        <begin position="709"/>
        <end position="773"/>
    </location>
</feature>
<dbReference type="RefSeq" id="WP_157635349.1">
    <property type="nucleotide sequence ID" value="NZ_HF570958.1"/>
</dbReference>
<evidence type="ECO:0000256" key="7">
    <source>
        <dbReference type="ARBA" id="ARBA00022801"/>
    </source>
</evidence>
<protein>
    <submittedName>
        <fullName evidence="16">Putative transpeptidase</fullName>
    </submittedName>
</protein>
<dbReference type="Pfam" id="PF00905">
    <property type="entry name" value="Transpeptidase"/>
    <property type="match status" value="1"/>
</dbReference>
<keyword evidence="8" id="KW-0133">Cell shape</keyword>